<name>A0A2P8FA58_9BACT</name>
<dbReference type="InterPro" id="IPR050553">
    <property type="entry name" value="Thioredoxin_ResA/DsbE_sf"/>
</dbReference>
<organism evidence="7 8">
    <name type="scientific">Dyadobacter jiangsuensis</name>
    <dbReference type="NCBI Taxonomy" id="1591085"/>
    <lineage>
        <taxon>Bacteria</taxon>
        <taxon>Pseudomonadati</taxon>
        <taxon>Bacteroidota</taxon>
        <taxon>Cytophagia</taxon>
        <taxon>Cytophagales</taxon>
        <taxon>Spirosomataceae</taxon>
        <taxon>Dyadobacter</taxon>
    </lineage>
</organism>
<dbReference type="RefSeq" id="WP_170118936.1">
    <property type="nucleotide sequence ID" value="NZ_PYAS01000030.1"/>
</dbReference>
<dbReference type="Proteomes" id="UP000241964">
    <property type="component" value="Unassembled WGS sequence"/>
</dbReference>
<evidence type="ECO:0000256" key="5">
    <source>
        <dbReference type="SAM" id="SignalP"/>
    </source>
</evidence>
<evidence type="ECO:0000256" key="4">
    <source>
        <dbReference type="ARBA" id="ARBA00023284"/>
    </source>
</evidence>
<evidence type="ECO:0000313" key="7">
    <source>
        <dbReference type="EMBL" id="PSL18606.1"/>
    </source>
</evidence>
<evidence type="ECO:0000256" key="3">
    <source>
        <dbReference type="ARBA" id="ARBA00023157"/>
    </source>
</evidence>
<comment type="caution">
    <text evidence="7">The sequence shown here is derived from an EMBL/GenBank/DDBJ whole genome shotgun (WGS) entry which is preliminary data.</text>
</comment>
<dbReference type="GO" id="GO:0030313">
    <property type="term" value="C:cell envelope"/>
    <property type="evidence" value="ECO:0007669"/>
    <property type="project" value="UniProtKB-SubCell"/>
</dbReference>
<proteinExistence type="predicted"/>
<keyword evidence="3" id="KW-1015">Disulfide bond</keyword>
<dbReference type="Pfam" id="PF08534">
    <property type="entry name" value="Redoxin"/>
    <property type="match status" value="1"/>
</dbReference>
<evidence type="ECO:0000256" key="2">
    <source>
        <dbReference type="ARBA" id="ARBA00022748"/>
    </source>
</evidence>
<dbReference type="InterPro" id="IPR036249">
    <property type="entry name" value="Thioredoxin-like_sf"/>
</dbReference>
<evidence type="ECO:0000259" key="6">
    <source>
        <dbReference type="PROSITE" id="PS51352"/>
    </source>
</evidence>
<dbReference type="InterPro" id="IPR013766">
    <property type="entry name" value="Thioredoxin_domain"/>
</dbReference>
<keyword evidence="2" id="KW-0201">Cytochrome c-type biogenesis</keyword>
<dbReference type="GO" id="GO:0017004">
    <property type="term" value="P:cytochrome complex assembly"/>
    <property type="evidence" value="ECO:0007669"/>
    <property type="project" value="UniProtKB-KW"/>
</dbReference>
<protein>
    <submittedName>
        <fullName evidence="7">Peroxiredoxin</fullName>
    </submittedName>
</protein>
<keyword evidence="5" id="KW-0732">Signal</keyword>
<evidence type="ECO:0000256" key="1">
    <source>
        <dbReference type="ARBA" id="ARBA00004196"/>
    </source>
</evidence>
<dbReference type="CDD" id="cd02966">
    <property type="entry name" value="TlpA_like_family"/>
    <property type="match status" value="1"/>
</dbReference>
<dbReference type="Gene3D" id="3.40.30.10">
    <property type="entry name" value="Glutaredoxin"/>
    <property type="match status" value="1"/>
</dbReference>
<feature type="domain" description="Thioredoxin" evidence="6">
    <location>
        <begin position="332"/>
        <end position="481"/>
    </location>
</feature>
<dbReference type="PROSITE" id="PS51352">
    <property type="entry name" value="THIOREDOXIN_2"/>
    <property type="match status" value="1"/>
</dbReference>
<gene>
    <name evidence="7" type="ORF">CLV60_13033</name>
</gene>
<evidence type="ECO:0000313" key="8">
    <source>
        <dbReference type="Proteomes" id="UP000241964"/>
    </source>
</evidence>
<keyword evidence="8" id="KW-1185">Reference proteome</keyword>
<feature type="chain" id="PRO_5015204115" evidence="5">
    <location>
        <begin position="20"/>
        <end position="482"/>
    </location>
</feature>
<accession>A0A2P8FA58</accession>
<comment type="subcellular location">
    <subcellularLocation>
        <location evidence="1">Cell envelope</location>
    </subcellularLocation>
</comment>
<dbReference type="PANTHER" id="PTHR42852:SF6">
    <property type="entry name" value="THIOL:DISULFIDE INTERCHANGE PROTEIN DSBE"/>
    <property type="match status" value="1"/>
</dbReference>
<dbReference type="GO" id="GO:0016491">
    <property type="term" value="F:oxidoreductase activity"/>
    <property type="evidence" value="ECO:0007669"/>
    <property type="project" value="InterPro"/>
</dbReference>
<dbReference type="InterPro" id="IPR013740">
    <property type="entry name" value="Redoxin"/>
</dbReference>
<dbReference type="AlphaFoldDB" id="A0A2P8FA58"/>
<dbReference type="EMBL" id="PYAS01000030">
    <property type="protein sequence ID" value="PSL18606.1"/>
    <property type="molecule type" value="Genomic_DNA"/>
</dbReference>
<dbReference type="PANTHER" id="PTHR42852">
    <property type="entry name" value="THIOL:DISULFIDE INTERCHANGE PROTEIN DSBE"/>
    <property type="match status" value="1"/>
</dbReference>
<keyword evidence="4" id="KW-0676">Redox-active center</keyword>
<dbReference type="SUPFAM" id="SSF52833">
    <property type="entry name" value="Thioredoxin-like"/>
    <property type="match status" value="1"/>
</dbReference>
<feature type="signal peptide" evidence="5">
    <location>
        <begin position="1"/>
        <end position="19"/>
    </location>
</feature>
<sequence>MKYLFLSVLFLGLNGSVFASRMQISVTYDLARPGDSLFLEYYTTFFPSAIKPKVVSAARSEQGDYKFDVQVDGPVRFSILKRLDQSINPYLKGVSFSFDTMLYQYYWHGDGQLTIHIAKRPGSAPQNNQPTFDFTYNFQGYRAAQHRAKALSDSAFALTGSTDAERANYLEPQCQRIQAGIAVLDSQKSVLTDPEYQQLKAEIIYQHPTTKLRGLKEKMAEMTPEKKDDALREIDNYFDWGFDQEILANSWSYIYYWFERQKMSVLPVGKKFDADALLDTLLSAPSSLLNDRRITYTLVLGRVKNHTYYLPQVLSKIRDKDCRQVVHSMDVRAKGKPMFDFELPDTTGKLVKLSDFKGKTVLIDLWYTGCGGCEQYYSKVLSKVEKQLHGKGIEFIAISMDRGRERWMKSIRSNQYTSELATNLYTAGAGFKHEISSLYGIAVFPTLIIVDKDGRIADFDSQDLHLLDSANLISILSKVSTR</sequence>
<reference evidence="7 8" key="1">
    <citation type="submission" date="2018-03" db="EMBL/GenBank/DDBJ databases">
        <title>Genomic Encyclopedia of Archaeal and Bacterial Type Strains, Phase II (KMG-II): from individual species to whole genera.</title>
        <authorList>
            <person name="Goeker M."/>
        </authorList>
    </citation>
    <scope>NUCLEOTIDE SEQUENCE [LARGE SCALE GENOMIC DNA]</scope>
    <source>
        <strain evidence="7 8">DSM 29057</strain>
    </source>
</reference>